<gene>
    <name evidence="3" type="ORF">PSU4_46980</name>
</gene>
<keyword evidence="2" id="KW-1133">Transmembrane helix</keyword>
<keyword evidence="2" id="KW-0472">Membrane</keyword>
<feature type="compositionally biased region" description="Low complexity" evidence="1">
    <location>
        <begin position="352"/>
        <end position="383"/>
    </location>
</feature>
<name>A0A511DPL2_9PSEU</name>
<feature type="compositionally biased region" description="Basic and acidic residues" evidence="1">
    <location>
        <begin position="203"/>
        <end position="215"/>
    </location>
</feature>
<organism evidence="3 4">
    <name type="scientific">Pseudonocardia sulfidoxydans NBRC 16205</name>
    <dbReference type="NCBI Taxonomy" id="1223511"/>
    <lineage>
        <taxon>Bacteria</taxon>
        <taxon>Bacillati</taxon>
        <taxon>Actinomycetota</taxon>
        <taxon>Actinomycetes</taxon>
        <taxon>Pseudonocardiales</taxon>
        <taxon>Pseudonocardiaceae</taxon>
        <taxon>Pseudonocardia</taxon>
    </lineage>
</organism>
<dbReference type="AlphaFoldDB" id="A0A511DPL2"/>
<sequence>MAADALRNLPSTRGQIHQRRFATDAQRRAELKRLQAARVARGRRVRRLVGVAAAMGVLATGGTVVVKNLPAVFDPDHVPRAVAQADWEAQAKISLASIDSQLTTITATEAVWDSQIAALYPGAVPAAVTAMLDRKTLLQQQRAALQGQLATLDQLASTQEQLAALDRQIAEITTMLDALPAGRLTPDQQLVRNSLTERRDLLRQQRSARQDDLTRLRQGVQSAETSPIPDPTDQTSALTARVLDLREHRPTRSPSGQPPRPPITSDSDRRDAAVLADGASSQARKPVTPIRPVTDTVSGTSDAVTQPVRDLAESSSTPRRASSTDNSGSNSDSSRSGSSDSGSSGSGGSGSSGSDSSDSSGSGSSATKAASAPSTSDSSDSGDSGSGGSGGSGSSGGSGMSAADAYRMAMNTPQGRMASGIGRMSGSPMG</sequence>
<evidence type="ECO:0000256" key="1">
    <source>
        <dbReference type="SAM" id="MobiDB-lite"/>
    </source>
</evidence>
<feature type="transmembrane region" description="Helical" evidence="2">
    <location>
        <begin position="48"/>
        <end position="66"/>
    </location>
</feature>
<dbReference type="EMBL" id="BJVJ01000062">
    <property type="protein sequence ID" value="GEL25744.1"/>
    <property type="molecule type" value="Genomic_DNA"/>
</dbReference>
<reference evidence="3 4" key="1">
    <citation type="submission" date="2019-07" db="EMBL/GenBank/DDBJ databases">
        <title>Whole genome shotgun sequence of Pseudonocardia sulfidoxydans NBRC 16205.</title>
        <authorList>
            <person name="Hosoyama A."/>
            <person name="Uohara A."/>
            <person name="Ohji S."/>
            <person name="Ichikawa N."/>
        </authorList>
    </citation>
    <scope>NUCLEOTIDE SEQUENCE [LARGE SCALE GENOMIC DNA]</scope>
    <source>
        <strain evidence="3 4">NBRC 16205</strain>
    </source>
</reference>
<evidence type="ECO:0000313" key="4">
    <source>
        <dbReference type="Proteomes" id="UP000321685"/>
    </source>
</evidence>
<protein>
    <submittedName>
        <fullName evidence="3">Uncharacterized protein</fullName>
    </submittedName>
</protein>
<keyword evidence="2" id="KW-0812">Transmembrane</keyword>
<feature type="compositionally biased region" description="Gly residues" evidence="1">
    <location>
        <begin position="384"/>
        <end position="399"/>
    </location>
</feature>
<evidence type="ECO:0000256" key="2">
    <source>
        <dbReference type="SAM" id="Phobius"/>
    </source>
</evidence>
<proteinExistence type="predicted"/>
<keyword evidence="4" id="KW-1185">Reference proteome</keyword>
<comment type="caution">
    <text evidence="3">The sequence shown here is derived from an EMBL/GenBank/DDBJ whole genome shotgun (WGS) entry which is preliminary data.</text>
</comment>
<dbReference type="RefSeq" id="WP_246115295.1">
    <property type="nucleotide sequence ID" value="NZ_BJVJ01000062.1"/>
</dbReference>
<feature type="compositionally biased region" description="Polar residues" evidence="1">
    <location>
        <begin position="295"/>
        <end position="304"/>
    </location>
</feature>
<evidence type="ECO:0000313" key="3">
    <source>
        <dbReference type="EMBL" id="GEL25744.1"/>
    </source>
</evidence>
<feature type="compositionally biased region" description="Low complexity" evidence="1">
    <location>
        <begin position="321"/>
        <end position="343"/>
    </location>
</feature>
<accession>A0A511DPL2</accession>
<dbReference type="Proteomes" id="UP000321685">
    <property type="component" value="Unassembled WGS sequence"/>
</dbReference>
<feature type="region of interest" description="Disordered" evidence="1">
    <location>
        <begin position="203"/>
        <end position="430"/>
    </location>
</feature>